<keyword evidence="1" id="KW-0227">DNA damage</keyword>
<dbReference type="STRING" id="104259.A0A0F7VIY7"/>
<sequence length="604" mass="66989">MLYESSGLKFFPASTLQEWQLHIKNFSSLVDPDSYAESSTATAQDLDDFNVEVVDDVLVPVLTDSDPLPDLLHLRSRLGPHPTGGIITSLVREIIPLNEKQGIVVEKIISEVLSTVNSPQDPSPQKQTLLYVGGEGGVGKSQIIKAINAAMDLLHRKDEVILMAPTGAAADVIGGSTYHTSLGISLNHHRRTGVGPRVRRLWCRKSIMIIDEISMVDLSALSIINTHCKIARSLSRSSPDLFGGLPIVILMGDFCQFPPVQGQALWKLPRNETDEDGKIIWNQFKQVIILDEQMRQAEDLPYRNLLTRARNATLTYDDMLTLNSAAISSIADPHLQATTAIVKLNALRHVINRIQVERFARAKDQKIIIFPALHTRTRSSAPIDPPLYADDLLGLPEQGAKVPTPGLFLYTLLMPTMVLTNICTPAGLVNGATGEAVGVVVDPEASFHELDDLYIFCTKPPACLLFKPNRPRSVSIHPLDRNVFPIFPLETSITVKGYSVRRKQVPICPAFCLTDYKVQGATLTSAILDLKDNPKSRRQDSHRKYCSTYVQLSRLRSLAGLRLLQPVEMRDLQHGPDPQLLHEMQRLQALQLDTLTAWRTVNFG</sequence>
<dbReference type="SUPFAM" id="SSF52540">
    <property type="entry name" value="P-loop containing nucleoside triphosphate hydrolases"/>
    <property type="match status" value="2"/>
</dbReference>
<dbReference type="EMBL" id="CDHK01000003">
    <property type="protein sequence ID" value="CEO59597.1"/>
    <property type="molecule type" value="Genomic_DNA"/>
</dbReference>
<dbReference type="GO" id="GO:0006281">
    <property type="term" value="P:DNA repair"/>
    <property type="evidence" value="ECO:0007669"/>
    <property type="project" value="UniProtKB-KW"/>
</dbReference>
<proteinExistence type="inferred from homology"/>
<evidence type="ECO:0000313" key="4">
    <source>
        <dbReference type="Proteomes" id="UP000042958"/>
    </source>
</evidence>
<keyword evidence="1" id="KW-0347">Helicase</keyword>
<comment type="similarity">
    <text evidence="1">Belongs to the helicase family.</text>
</comment>
<dbReference type="GO" id="GO:0043139">
    <property type="term" value="F:5'-3' DNA helicase activity"/>
    <property type="evidence" value="ECO:0007669"/>
    <property type="project" value="UniProtKB-EC"/>
</dbReference>
<comment type="cofactor">
    <cofactor evidence="1">
        <name>Mg(2+)</name>
        <dbReference type="ChEBI" id="CHEBI:18420"/>
    </cofactor>
</comment>
<dbReference type="InterPro" id="IPR051055">
    <property type="entry name" value="PIF1_helicase"/>
</dbReference>
<feature type="domain" description="DNA helicase Pif1-like DEAD-box helicase" evidence="2">
    <location>
        <begin position="125"/>
        <end position="299"/>
    </location>
</feature>
<dbReference type="GO" id="GO:0005524">
    <property type="term" value="F:ATP binding"/>
    <property type="evidence" value="ECO:0007669"/>
    <property type="project" value="UniProtKB-KW"/>
</dbReference>
<gene>
    <name evidence="3" type="ORF">PMG11_04269</name>
</gene>
<dbReference type="OrthoDB" id="432234at2759"/>
<keyword evidence="4" id="KW-1185">Reference proteome</keyword>
<comment type="catalytic activity">
    <reaction evidence="1">
        <text>ATP + H2O = ADP + phosphate + H(+)</text>
        <dbReference type="Rhea" id="RHEA:13065"/>
        <dbReference type="ChEBI" id="CHEBI:15377"/>
        <dbReference type="ChEBI" id="CHEBI:15378"/>
        <dbReference type="ChEBI" id="CHEBI:30616"/>
        <dbReference type="ChEBI" id="CHEBI:43474"/>
        <dbReference type="ChEBI" id="CHEBI:456216"/>
        <dbReference type="EC" id="5.6.2.3"/>
    </reaction>
</comment>
<accession>A0A0F7VIY7</accession>
<dbReference type="PANTHER" id="PTHR47642:SF6">
    <property type="entry name" value="ATP-DEPENDENT DNA HELICASE"/>
    <property type="match status" value="1"/>
</dbReference>
<dbReference type="EC" id="5.6.2.3" evidence="1"/>
<keyword evidence="1" id="KW-0067">ATP-binding</keyword>
<evidence type="ECO:0000259" key="2">
    <source>
        <dbReference type="Pfam" id="PF05970"/>
    </source>
</evidence>
<keyword evidence="1" id="KW-0547">Nucleotide-binding</keyword>
<organism evidence="3 4">
    <name type="scientific">Penicillium brasilianum</name>
    <dbReference type="NCBI Taxonomy" id="104259"/>
    <lineage>
        <taxon>Eukaryota</taxon>
        <taxon>Fungi</taxon>
        <taxon>Dikarya</taxon>
        <taxon>Ascomycota</taxon>
        <taxon>Pezizomycotina</taxon>
        <taxon>Eurotiomycetes</taxon>
        <taxon>Eurotiomycetidae</taxon>
        <taxon>Eurotiales</taxon>
        <taxon>Aspergillaceae</taxon>
        <taxon>Penicillium</taxon>
    </lineage>
</organism>
<reference evidence="4" key="1">
    <citation type="journal article" date="2015" name="Genome Announc.">
        <title>Draft genome sequence of the fungus Penicillium brasilianum MG11.</title>
        <authorList>
            <person name="Horn F."/>
            <person name="Linde J."/>
            <person name="Mattern D.J."/>
            <person name="Walther G."/>
            <person name="Guthke R."/>
            <person name="Brakhage A.A."/>
            <person name="Valiante V."/>
        </authorList>
    </citation>
    <scope>NUCLEOTIDE SEQUENCE [LARGE SCALE GENOMIC DNA]</scope>
    <source>
        <strain evidence="4">MG11</strain>
    </source>
</reference>
<dbReference type="InterPro" id="IPR027417">
    <property type="entry name" value="P-loop_NTPase"/>
</dbReference>
<dbReference type="Gene3D" id="3.40.50.300">
    <property type="entry name" value="P-loop containing nucleotide triphosphate hydrolases"/>
    <property type="match status" value="1"/>
</dbReference>
<name>A0A0F7VIY7_PENBI</name>
<dbReference type="PANTHER" id="PTHR47642">
    <property type="entry name" value="ATP-DEPENDENT DNA HELICASE"/>
    <property type="match status" value="1"/>
</dbReference>
<dbReference type="InterPro" id="IPR010285">
    <property type="entry name" value="DNA_helicase_pif1-like_DEAD"/>
</dbReference>
<evidence type="ECO:0000256" key="1">
    <source>
        <dbReference type="RuleBase" id="RU363044"/>
    </source>
</evidence>
<dbReference type="GO" id="GO:0016887">
    <property type="term" value="F:ATP hydrolysis activity"/>
    <property type="evidence" value="ECO:0007669"/>
    <property type="project" value="RHEA"/>
</dbReference>
<keyword evidence="1" id="KW-0378">Hydrolase</keyword>
<dbReference type="Pfam" id="PF05970">
    <property type="entry name" value="PIF1"/>
    <property type="match status" value="1"/>
</dbReference>
<evidence type="ECO:0000313" key="3">
    <source>
        <dbReference type="EMBL" id="CEO59597.1"/>
    </source>
</evidence>
<dbReference type="GO" id="GO:0006310">
    <property type="term" value="P:DNA recombination"/>
    <property type="evidence" value="ECO:0007669"/>
    <property type="project" value="UniProtKB-KW"/>
</dbReference>
<keyword evidence="1" id="KW-0233">DNA recombination</keyword>
<dbReference type="GO" id="GO:0000723">
    <property type="term" value="P:telomere maintenance"/>
    <property type="evidence" value="ECO:0007669"/>
    <property type="project" value="InterPro"/>
</dbReference>
<dbReference type="Proteomes" id="UP000042958">
    <property type="component" value="Unassembled WGS sequence"/>
</dbReference>
<protein>
    <recommendedName>
        <fullName evidence="1">ATP-dependent DNA helicase</fullName>
        <ecNumber evidence="1">5.6.2.3</ecNumber>
    </recommendedName>
</protein>
<dbReference type="AlphaFoldDB" id="A0A0F7VIY7"/>
<keyword evidence="1" id="KW-0234">DNA repair</keyword>